<name>A0A8H7UMB2_9FUNG</name>
<comment type="similarity">
    <text evidence="2">Belongs to the protein prenyltransferase subunit alpha family.</text>
</comment>
<evidence type="ECO:0000313" key="15">
    <source>
        <dbReference type="EMBL" id="KAG2186982.1"/>
    </source>
</evidence>
<dbReference type="EMBL" id="JAEPRA010000004">
    <property type="protein sequence ID" value="KAG2186982.1"/>
    <property type="molecule type" value="Genomic_DNA"/>
</dbReference>
<sequence>MQSNSYANNPEWADVQPIPQDDGENPLVPIAYSREYSEAMDYFRAVARVNEKSQRVFELTAHIIDMNPAHYTIWQYRQSLLDALKLDLNTELDFIDVLAEEKSKNYQIWHHRQVVVEKLGNGSREIAFINKAIEDDSKNYHAWSYRQWVVQAFNLWDDELSYVEDNIRIDIRNNSAWNHRYFVVFSRPNANIDDSTVQREVEFSKRMIKIAPNNGSSWNYLLGVLRKCGQSVETLEPFLDELSKENIQSPHLLSTKILVYEHAAQKQKRSINDEALKLCDELALRYDTIRSKYWGYRKSQLQAISV</sequence>
<dbReference type="Proteomes" id="UP000612746">
    <property type="component" value="Unassembled WGS sequence"/>
</dbReference>
<dbReference type="GO" id="GO:0004662">
    <property type="term" value="F:CAAX-protein geranylgeranyltransferase activity"/>
    <property type="evidence" value="ECO:0007669"/>
    <property type="project" value="UniProtKB-EC"/>
</dbReference>
<keyword evidence="5" id="KW-0637">Prenyltransferase</keyword>
<dbReference type="Pfam" id="PF01239">
    <property type="entry name" value="PPTA"/>
    <property type="match status" value="5"/>
</dbReference>
<comment type="caution">
    <text evidence="15">The sequence shown here is derived from an EMBL/GenBank/DDBJ whole genome shotgun (WGS) entry which is preliminary data.</text>
</comment>
<dbReference type="OrthoDB" id="10255768at2759"/>
<evidence type="ECO:0000256" key="8">
    <source>
        <dbReference type="ARBA" id="ARBA00022842"/>
    </source>
</evidence>
<dbReference type="GO" id="GO:0005965">
    <property type="term" value="C:protein farnesyltransferase complex"/>
    <property type="evidence" value="ECO:0007669"/>
    <property type="project" value="TreeGrafter"/>
</dbReference>
<protein>
    <recommendedName>
        <fullName evidence="9">Protein farnesyltransferase/geranylgeranyltransferase type-1 subunit alpha</fullName>
        <ecNumber evidence="4">2.5.1.58</ecNumber>
        <ecNumber evidence="3">2.5.1.59</ecNumber>
    </recommendedName>
    <alternativeName>
        <fullName evidence="12">CAAX farnesyltransferase subunit alpha</fullName>
    </alternativeName>
    <alternativeName>
        <fullName evidence="11">FTase-alpha</fullName>
    </alternativeName>
    <alternativeName>
        <fullName evidence="10">Ras proteins prenyltransferase subunit alpha</fullName>
    </alternativeName>
    <alternativeName>
        <fullName evidence="13">Type I protein geranyl-geranyltransferase subunit alpha</fullName>
    </alternativeName>
</protein>
<dbReference type="PANTHER" id="PTHR11129">
    <property type="entry name" value="PROTEIN FARNESYLTRANSFERASE ALPHA SUBUNIT/RAB GERANYLGERANYL TRANSFERASE ALPHA SUBUNIT"/>
    <property type="match status" value="1"/>
</dbReference>
<dbReference type="AlphaFoldDB" id="A0A8H7UMB2"/>
<evidence type="ECO:0000256" key="13">
    <source>
        <dbReference type="ARBA" id="ARBA00043219"/>
    </source>
</evidence>
<evidence type="ECO:0000256" key="2">
    <source>
        <dbReference type="ARBA" id="ARBA00006734"/>
    </source>
</evidence>
<dbReference type="PROSITE" id="PS51147">
    <property type="entry name" value="PFTA"/>
    <property type="match status" value="5"/>
</dbReference>
<keyword evidence="6" id="KW-0808">Transferase</keyword>
<evidence type="ECO:0000256" key="11">
    <source>
        <dbReference type="ARBA" id="ARBA00042436"/>
    </source>
</evidence>
<gene>
    <name evidence="15" type="ORF">INT44_003210</name>
</gene>
<dbReference type="SUPFAM" id="SSF48439">
    <property type="entry name" value="Protein prenylyltransferase"/>
    <property type="match status" value="1"/>
</dbReference>
<evidence type="ECO:0000256" key="14">
    <source>
        <dbReference type="SAM" id="MobiDB-lite"/>
    </source>
</evidence>
<evidence type="ECO:0000313" key="16">
    <source>
        <dbReference type="Proteomes" id="UP000612746"/>
    </source>
</evidence>
<accession>A0A8H7UMB2</accession>
<keyword evidence="7" id="KW-0677">Repeat</keyword>
<evidence type="ECO:0000256" key="5">
    <source>
        <dbReference type="ARBA" id="ARBA00022602"/>
    </source>
</evidence>
<feature type="region of interest" description="Disordered" evidence="14">
    <location>
        <begin position="1"/>
        <end position="24"/>
    </location>
</feature>
<evidence type="ECO:0000256" key="7">
    <source>
        <dbReference type="ARBA" id="ARBA00022737"/>
    </source>
</evidence>
<dbReference type="InterPro" id="IPR002088">
    <property type="entry name" value="Prenyl_trans_a"/>
</dbReference>
<reference evidence="15" key="1">
    <citation type="submission" date="2020-12" db="EMBL/GenBank/DDBJ databases">
        <title>Metabolic potential, ecology and presence of endohyphal bacteria is reflected in genomic diversity of Mucoromycotina.</title>
        <authorList>
            <person name="Muszewska A."/>
            <person name="Okrasinska A."/>
            <person name="Steczkiewicz K."/>
            <person name="Drgas O."/>
            <person name="Orlowska M."/>
            <person name="Perlinska-Lenart U."/>
            <person name="Aleksandrzak-Piekarczyk T."/>
            <person name="Szatraj K."/>
            <person name="Zielenkiewicz U."/>
            <person name="Pilsyk S."/>
            <person name="Malc E."/>
            <person name="Mieczkowski P."/>
            <person name="Kruszewska J.S."/>
            <person name="Biernat P."/>
            <person name="Pawlowska J."/>
        </authorList>
    </citation>
    <scope>NUCLEOTIDE SEQUENCE</scope>
    <source>
        <strain evidence="15">WA0000051536</strain>
    </source>
</reference>
<proteinExistence type="inferred from homology"/>
<dbReference type="PANTHER" id="PTHR11129:SF1">
    <property type="entry name" value="PROTEIN FARNESYLTRANSFERASE_GERANYLGERANYLTRANSFERASE TYPE-1 SUBUNIT ALPHA"/>
    <property type="match status" value="1"/>
</dbReference>
<dbReference type="EC" id="2.5.1.59" evidence="3"/>
<evidence type="ECO:0000256" key="6">
    <source>
        <dbReference type="ARBA" id="ARBA00022679"/>
    </source>
</evidence>
<evidence type="ECO:0000256" key="1">
    <source>
        <dbReference type="ARBA" id="ARBA00001946"/>
    </source>
</evidence>
<dbReference type="Gene3D" id="1.25.40.120">
    <property type="entry name" value="Protein prenylyltransferase"/>
    <property type="match status" value="1"/>
</dbReference>
<dbReference type="GO" id="GO:0005953">
    <property type="term" value="C:CAAX-protein geranylgeranyltransferase complex"/>
    <property type="evidence" value="ECO:0007669"/>
    <property type="project" value="TreeGrafter"/>
</dbReference>
<dbReference type="GO" id="GO:0004660">
    <property type="term" value="F:protein farnesyltransferase activity"/>
    <property type="evidence" value="ECO:0007669"/>
    <property type="project" value="UniProtKB-EC"/>
</dbReference>
<comment type="cofactor">
    <cofactor evidence="1">
        <name>Mg(2+)</name>
        <dbReference type="ChEBI" id="CHEBI:18420"/>
    </cofactor>
</comment>
<evidence type="ECO:0000256" key="9">
    <source>
        <dbReference type="ARBA" id="ARBA00040965"/>
    </source>
</evidence>
<evidence type="ECO:0000256" key="12">
    <source>
        <dbReference type="ARBA" id="ARBA00043086"/>
    </source>
</evidence>
<keyword evidence="8" id="KW-0460">Magnesium</keyword>
<evidence type="ECO:0000256" key="4">
    <source>
        <dbReference type="ARBA" id="ARBA00012702"/>
    </source>
</evidence>
<keyword evidence="16" id="KW-1185">Reference proteome</keyword>
<organism evidence="15 16">
    <name type="scientific">Umbelopsis vinacea</name>
    <dbReference type="NCBI Taxonomy" id="44442"/>
    <lineage>
        <taxon>Eukaryota</taxon>
        <taxon>Fungi</taxon>
        <taxon>Fungi incertae sedis</taxon>
        <taxon>Mucoromycota</taxon>
        <taxon>Mucoromycotina</taxon>
        <taxon>Umbelopsidomycetes</taxon>
        <taxon>Umbelopsidales</taxon>
        <taxon>Umbelopsidaceae</taxon>
        <taxon>Umbelopsis</taxon>
    </lineage>
</organism>
<evidence type="ECO:0000256" key="10">
    <source>
        <dbReference type="ARBA" id="ARBA00041392"/>
    </source>
</evidence>
<evidence type="ECO:0000256" key="3">
    <source>
        <dbReference type="ARBA" id="ARBA00012700"/>
    </source>
</evidence>
<dbReference type="EC" id="2.5.1.58" evidence="4"/>